<dbReference type="InterPro" id="IPR001127">
    <property type="entry name" value="PTS_EIIA_1_perm"/>
</dbReference>
<dbReference type="AlphaFoldDB" id="A0A1H9SED3"/>
<feature type="transmembrane region" description="Helical" evidence="12">
    <location>
        <begin position="274"/>
        <end position="300"/>
    </location>
</feature>
<dbReference type="FunFam" id="2.70.70.10:FF:000001">
    <property type="entry name" value="PTS system glucose-specific IIA component"/>
    <property type="match status" value="1"/>
</dbReference>
<dbReference type="GO" id="GO:0009401">
    <property type="term" value="P:phosphoenolpyruvate-dependent sugar phosphotransferase system"/>
    <property type="evidence" value="ECO:0007669"/>
    <property type="project" value="UniProtKB-KW"/>
</dbReference>
<feature type="transmembrane region" description="Helical" evidence="12">
    <location>
        <begin position="419"/>
        <end position="442"/>
    </location>
</feature>
<dbReference type="OrthoDB" id="9797715at2"/>
<evidence type="ECO:0000256" key="2">
    <source>
        <dbReference type="ARBA" id="ARBA00022448"/>
    </source>
</evidence>
<feature type="active site" description="Phosphocysteine intermediate; for EIIB activity" evidence="11">
    <location>
        <position position="27"/>
    </location>
</feature>
<dbReference type="PROSITE" id="PS51093">
    <property type="entry name" value="PTS_EIIA_TYPE_1"/>
    <property type="match status" value="1"/>
</dbReference>
<dbReference type="CDD" id="cd00212">
    <property type="entry name" value="PTS_IIB_glc"/>
    <property type="match status" value="1"/>
</dbReference>
<evidence type="ECO:0000256" key="12">
    <source>
        <dbReference type="SAM" id="Phobius"/>
    </source>
</evidence>
<feature type="transmembrane region" description="Helical" evidence="12">
    <location>
        <begin position="312"/>
        <end position="337"/>
    </location>
</feature>
<dbReference type="NCBIfam" id="TIGR00830">
    <property type="entry name" value="PTBA"/>
    <property type="match status" value="1"/>
</dbReference>
<feature type="transmembrane region" description="Helical" evidence="12">
    <location>
        <begin position="358"/>
        <end position="376"/>
    </location>
</feature>
<dbReference type="STRING" id="64702.SAMN05443377_1135"/>
<dbReference type="SUPFAM" id="SSF51261">
    <property type="entry name" value="Duplicated hybrid motif"/>
    <property type="match status" value="1"/>
</dbReference>
<evidence type="ECO:0000256" key="6">
    <source>
        <dbReference type="ARBA" id="ARBA00022683"/>
    </source>
</evidence>
<dbReference type="RefSeq" id="WP_091969585.1">
    <property type="nucleotide sequence ID" value="NZ_FOGZ01000013.1"/>
</dbReference>
<evidence type="ECO:0000313" key="17">
    <source>
        <dbReference type="Proteomes" id="UP000198815"/>
    </source>
</evidence>
<evidence type="ECO:0000256" key="9">
    <source>
        <dbReference type="ARBA" id="ARBA00022989"/>
    </source>
</evidence>
<dbReference type="InterPro" id="IPR050558">
    <property type="entry name" value="PTS_Sugar-Specific_Components"/>
</dbReference>
<feature type="domain" description="PTS EIIB type-1" evidence="14">
    <location>
        <begin position="5"/>
        <end position="88"/>
    </location>
</feature>
<dbReference type="SUPFAM" id="SSF55604">
    <property type="entry name" value="Glucose permease domain IIB"/>
    <property type="match status" value="1"/>
</dbReference>
<dbReference type="InterPro" id="IPR011055">
    <property type="entry name" value="Dup_hybrid_motif"/>
</dbReference>
<keyword evidence="6" id="KW-0598">Phosphotransferase system</keyword>
<feature type="domain" description="PTS EIIC type-1" evidence="15">
    <location>
        <begin position="117"/>
        <end position="491"/>
    </location>
</feature>
<dbReference type="PROSITE" id="PS51098">
    <property type="entry name" value="PTS_EIIB_TYPE_1"/>
    <property type="match status" value="1"/>
</dbReference>
<dbReference type="Gene3D" id="2.70.70.10">
    <property type="entry name" value="Glucose Permease (Domain IIA)"/>
    <property type="match status" value="1"/>
</dbReference>
<evidence type="ECO:0000256" key="3">
    <source>
        <dbReference type="ARBA" id="ARBA00022475"/>
    </source>
</evidence>
<dbReference type="GO" id="GO:0016301">
    <property type="term" value="F:kinase activity"/>
    <property type="evidence" value="ECO:0007669"/>
    <property type="project" value="UniProtKB-KW"/>
</dbReference>
<evidence type="ECO:0000259" key="15">
    <source>
        <dbReference type="PROSITE" id="PS51103"/>
    </source>
</evidence>
<evidence type="ECO:0000256" key="8">
    <source>
        <dbReference type="ARBA" id="ARBA00022777"/>
    </source>
</evidence>
<evidence type="ECO:0000256" key="5">
    <source>
        <dbReference type="ARBA" id="ARBA00022679"/>
    </source>
</evidence>
<reference evidence="16 17" key="1">
    <citation type="submission" date="2016-10" db="EMBL/GenBank/DDBJ databases">
        <authorList>
            <person name="de Groot N.N."/>
        </authorList>
    </citation>
    <scope>NUCLEOTIDE SEQUENCE [LARGE SCALE GENOMIC DNA]</scope>
    <source>
        <strain evidence="16 17">DSM 16859</strain>
    </source>
</reference>
<feature type="transmembrane region" description="Helical" evidence="12">
    <location>
        <begin position="194"/>
        <end position="211"/>
    </location>
</feature>
<organism evidence="16 17">
    <name type="scientific">Propionibacterium cyclohexanicum</name>
    <dbReference type="NCBI Taxonomy" id="64702"/>
    <lineage>
        <taxon>Bacteria</taxon>
        <taxon>Bacillati</taxon>
        <taxon>Actinomycetota</taxon>
        <taxon>Actinomycetes</taxon>
        <taxon>Propionibacteriales</taxon>
        <taxon>Propionibacteriaceae</taxon>
        <taxon>Propionibacterium</taxon>
    </lineage>
</organism>
<dbReference type="Proteomes" id="UP000198815">
    <property type="component" value="Unassembled WGS sequence"/>
</dbReference>
<dbReference type="Pfam" id="PF02378">
    <property type="entry name" value="PTS_EIIC"/>
    <property type="match status" value="1"/>
</dbReference>
<evidence type="ECO:0000259" key="13">
    <source>
        <dbReference type="PROSITE" id="PS51093"/>
    </source>
</evidence>
<protein>
    <submittedName>
        <fullName evidence="16">PTS system, beta-glucosides-specific IIC component</fullName>
    </submittedName>
</protein>
<keyword evidence="9 12" id="KW-1133">Transmembrane helix</keyword>
<keyword evidence="10 12" id="KW-0472">Membrane</keyword>
<evidence type="ECO:0000256" key="10">
    <source>
        <dbReference type="ARBA" id="ARBA00023136"/>
    </source>
</evidence>
<feature type="transmembrane region" description="Helical" evidence="12">
    <location>
        <begin position="126"/>
        <end position="150"/>
    </location>
</feature>
<dbReference type="GO" id="GO:0008982">
    <property type="term" value="F:protein-N(PI)-phosphohistidine-sugar phosphotransferase activity"/>
    <property type="evidence" value="ECO:0007669"/>
    <property type="project" value="InterPro"/>
</dbReference>
<dbReference type="InterPro" id="IPR036878">
    <property type="entry name" value="Glu_permease_IIB"/>
</dbReference>
<dbReference type="PANTHER" id="PTHR30175:SF1">
    <property type="entry name" value="PTS SYSTEM ARBUTIN-, CELLOBIOSE-, AND SALICIN-SPECIFIC EIIBC COMPONENT-RELATED"/>
    <property type="match status" value="1"/>
</dbReference>
<evidence type="ECO:0000313" key="16">
    <source>
        <dbReference type="EMBL" id="SER83372.1"/>
    </source>
</evidence>
<keyword evidence="2" id="KW-0813">Transport</keyword>
<dbReference type="Pfam" id="PF00367">
    <property type="entry name" value="PTS_EIIB"/>
    <property type="match status" value="1"/>
</dbReference>
<evidence type="ECO:0000256" key="7">
    <source>
        <dbReference type="ARBA" id="ARBA00022692"/>
    </source>
</evidence>
<feature type="transmembrane region" description="Helical" evidence="12">
    <location>
        <begin position="454"/>
        <end position="473"/>
    </location>
</feature>
<dbReference type="InterPro" id="IPR013013">
    <property type="entry name" value="PTS_EIIC_1"/>
</dbReference>
<keyword evidence="4" id="KW-0762">Sugar transport</keyword>
<proteinExistence type="predicted"/>
<feature type="domain" description="PTS EIIA type-1" evidence="13">
    <location>
        <begin position="548"/>
        <end position="652"/>
    </location>
</feature>
<sequence length="688" mass="72945">MPAEKSTPAQIIESIGGPENIAQMTHCATRLRFELNDNSTIDQAKVEAIPGVMGAVPQAGNRYQVVIGGGVESVYNDILALPEMKGVGSEKSAEEIKAAARSGGPRGRFHWLDSFFEFLSDSFRPILGALLGASLFITFMALMASLGIIGNWADSRVTLPPTWAFLNLTWKGVFYFLPLMVAYNATKKLRADPWVGFSVMAVLMLPGFLAMKEGAETLSIAGSQVEVVRLFGGLPLTIFDYNSQVFPPLLMAAVLAPLYRGLKKIIPENVQLIFVPFLTMLVMIPVTAFIIGPIGVYAGAGLSGILKSVNDFSPFIFAILIPLLYPFMVPLGLHWPINAVMLLNIQTLGYDFIQGPMGAWNFACFGATAGVLLLSVRYKEIDMRQTAIGALAAGLFGGISEPSLYGIHLRFKRIYPSMLVGCAVGGLVQGIGGGVTTKAFVFTSLLTIPAFSNIPLYALSVGIAFIVAMALVVTRDFRTRDDRTENTRIREENEADLAAESLQKEQAAGGTDTAAQPAPVKAALQPGAVTEIAAPLDGRVVALEEVPDPVFSKGTVGAGVGIDPSGDTVTSPGDGKIIVAQSTGHAVGVRLDNGIEILIHVGIDTVNLAGKGFEVHIKRGDQVKAGDPLVSFDRAIIEEAGYSLITPVLITNQRKFADVKPLASGVVSAGQPLLAVTAKPAPEPAPAV</sequence>
<dbReference type="GO" id="GO:0090589">
    <property type="term" value="F:protein-phosphocysteine-trehalose phosphotransferase system transporter activity"/>
    <property type="evidence" value="ECO:0007669"/>
    <property type="project" value="TreeGrafter"/>
</dbReference>
<keyword evidence="7 12" id="KW-0812">Transmembrane</keyword>
<dbReference type="InterPro" id="IPR003352">
    <property type="entry name" value="PTS_EIIC"/>
</dbReference>
<evidence type="ECO:0000256" key="11">
    <source>
        <dbReference type="PROSITE-ProRule" id="PRU00421"/>
    </source>
</evidence>
<keyword evidence="5" id="KW-0808">Transferase</keyword>
<dbReference type="InterPro" id="IPR018113">
    <property type="entry name" value="PTrfase_EIIB_Cys"/>
</dbReference>
<dbReference type="InterPro" id="IPR001996">
    <property type="entry name" value="PTS_IIB_1"/>
</dbReference>
<comment type="subcellular location">
    <subcellularLocation>
        <location evidence="1">Cell membrane</location>
        <topology evidence="1">Multi-pass membrane protein</topology>
    </subcellularLocation>
</comment>
<accession>A0A1H9SED3</accession>
<dbReference type="PROSITE" id="PS51103">
    <property type="entry name" value="PTS_EIIC_TYPE_1"/>
    <property type="match status" value="1"/>
</dbReference>
<evidence type="ECO:0000256" key="4">
    <source>
        <dbReference type="ARBA" id="ARBA00022597"/>
    </source>
</evidence>
<dbReference type="PANTHER" id="PTHR30175">
    <property type="entry name" value="PHOSPHOTRANSFERASE SYSTEM TRANSPORT PROTEIN"/>
    <property type="match status" value="1"/>
</dbReference>
<dbReference type="EMBL" id="FOGZ01000013">
    <property type="protein sequence ID" value="SER83372.1"/>
    <property type="molecule type" value="Genomic_DNA"/>
</dbReference>
<gene>
    <name evidence="16" type="ORF">SAMN05443377_1135</name>
</gene>
<evidence type="ECO:0000259" key="14">
    <source>
        <dbReference type="PROSITE" id="PS51098"/>
    </source>
</evidence>
<keyword evidence="8" id="KW-0418">Kinase</keyword>
<dbReference type="GO" id="GO:0015771">
    <property type="term" value="P:trehalose transport"/>
    <property type="evidence" value="ECO:0007669"/>
    <property type="project" value="TreeGrafter"/>
</dbReference>
<dbReference type="Gene3D" id="3.30.1360.60">
    <property type="entry name" value="Glucose permease domain IIB"/>
    <property type="match status" value="1"/>
</dbReference>
<evidence type="ECO:0000256" key="1">
    <source>
        <dbReference type="ARBA" id="ARBA00004651"/>
    </source>
</evidence>
<keyword evidence="17" id="KW-1185">Reference proteome</keyword>
<dbReference type="Pfam" id="PF00358">
    <property type="entry name" value="PTS_EIIA_1"/>
    <property type="match status" value="1"/>
</dbReference>
<dbReference type="GO" id="GO:0005886">
    <property type="term" value="C:plasma membrane"/>
    <property type="evidence" value="ECO:0007669"/>
    <property type="project" value="UniProtKB-SubCell"/>
</dbReference>
<dbReference type="PROSITE" id="PS00371">
    <property type="entry name" value="PTS_EIIA_TYPE_1_HIS"/>
    <property type="match status" value="1"/>
</dbReference>
<name>A0A1H9SED3_9ACTN</name>
<dbReference type="PROSITE" id="PS01035">
    <property type="entry name" value="PTS_EIIB_TYPE_1_CYS"/>
    <property type="match status" value="1"/>
</dbReference>
<dbReference type="FunFam" id="3.30.1360.60:FF:000001">
    <property type="entry name" value="PTS system glucose-specific IIBC component PtsG"/>
    <property type="match status" value="1"/>
</dbReference>
<feature type="transmembrane region" description="Helical" evidence="12">
    <location>
        <begin position="162"/>
        <end position="182"/>
    </location>
</feature>
<keyword evidence="3" id="KW-1003">Cell membrane</keyword>